<dbReference type="Gene3D" id="3.90.79.10">
    <property type="entry name" value="Nucleoside Triphosphate Pyrophosphohydrolase"/>
    <property type="match status" value="1"/>
</dbReference>
<dbReference type="Pfam" id="PF00293">
    <property type="entry name" value="NUDIX"/>
    <property type="match status" value="1"/>
</dbReference>
<reference evidence="4" key="2">
    <citation type="journal article" date="2014" name="ISME J.">
        <title>Microbial stratification in low pH oxic and suboxic macroscopic growths along an acid mine drainage.</title>
        <authorList>
            <person name="Mendez-Garcia C."/>
            <person name="Mesa V."/>
            <person name="Sprenger R.R."/>
            <person name="Richter M."/>
            <person name="Diez M.S."/>
            <person name="Solano J."/>
            <person name="Bargiela R."/>
            <person name="Golyshina O.V."/>
            <person name="Manteca A."/>
            <person name="Ramos J.L."/>
            <person name="Gallego J.R."/>
            <person name="Llorente I."/>
            <person name="Martins Dos Santos V.A."/>
            <person name="Jensen O.N."/>
            <person name="Pelaez A.I."/>
            <person name="Sanchez J."/>
            <person name="Ferrer M."/>
        </authorList>
    </citation>
    <scope>NUCLEOTIDE SEQUENCE</scope>
</reference>
<dbReference type="PROSITE" id="PS51462">
    <property type="entry name" value="NUDIX"/>
    <property type="match status" value="1"/>
</dbReference>
<evidence type="ECO:0000259" key="3">
    <source>
        <dbReference type="PROSITE" id="PS51462"/>
    </source>
</evidence>
<proteinExistence type="predicted"/>
<evidence type="ECO:0000256" key="2">
    <source>
        <dbReference type="ARBA" id="ARBA00022801"/>
    </source>
</evidence>
<dbReference type="AlphaFoldDB" id="T1ALQ0"/>
<dbReference type="InterPro" id="IPR000086">
    <property type="entry name" value="NUDIX_hydrolase_dom"/>
</dbReference>
<comment type="cofactor">
    <cofactor evidence="1">
        <name>Mg(2+)</name>
        <dbReference type="ChEBI" id="CHEBI:18420"/>
    </cofactor>
</comment>
<dbReference type="EMBL" id="AUZZ01007613">
    <property type="protein sequence ID" value="EQD41624.1"/>
    <property type="molecule type" value="Genomic_DNA"/>
</dbReference>
<reference evidence="4" key="1">
    <citation type="submission" date="2013-08" db="EMBL/GenBank/DDBJ databases">
        <authorList>
            <person name="Mendez C."/>
            <person name="Richter M."/>
            <person name="Ferrer M."/>
            <person name="Sanchez J."/>
        </authorList>
    </citation>
    <scope>NUCLEOTIDE SEQUENCE</scope>
</reference>
<dbReference type="InterPro" id="IPR020084">
    <property type="entry name" value="NUDIX_hydrolase_CS"/>
</dbReference>
<gene>
    <name evidence="4" type="ORF">B2A_10575</name>
</gene>
<sequence>MKVMVVERFRFVSAVHIVLIRDDKILLLRRFNTEWGNGSYSLIAGHIDGMETARSAAVRELKEESGLRAAEEDLEFVHVMHRLGEVNERIEFFFRLREQRQEPRNMEPGKCDDMGWFPVKVLPENTLPYIRLALRNIGEE</sequence>
<dbReference type="PROSITE" id="PS00893">
    <property type="entry name" value="NUDIX_BOX"/>
    <property type="match status" value="1"/>
</dbReference>
<dbReference type="SUPFAM" id="SSF55811">
    <property type="entry name" value="Nudix"/>
    <property type="match status" value="1"/>
</dbReference>
<keyword evidence="2 4" id="KW-0378">Hydrolase</keyword>
<dbReference type="PANTHER" id="PTHR43046">
    <property type="entry name" value="GDP-MANNOSE MANNOSYL HYDROLASE"/>
    <property type="match status" value="1"/>
</dbReference>
<protein>
    <submittedName>
        <fullName evidence="4">NUDIX hydrolase</fullName>
    </submittedName>
</protein>
<accession>T1ALQ0</accession>
<comment type="caution">
    <text evidence="4">The sequence shown here is derived from an EMBL/GenBank/DDBJ whole genome shotgun (WGS) entry which is preliminary data.</text>
</comment>
<dbReference type="InterPro" id="IPR015797">
    <property type="entry name" value="NUDIX_hydrolase-like_dom_sf"/>
</dbReference>
<dbReference type="PANTHER" id="PTHR43046:SF16">
    <property type="entry name" value="ADP-RIBOSE PYROPHOSPHATASE YJHB-RELATED"/>
    <property type="match status" value="1"/>
</dbReference>
<organism evidence="4">
    <name type="scientific">mine drainage metagenome</name>
    <dbReference type="NCBI Taxonomy" id="410659"/>
    <lineage>
        <taxon>unclassified sequences</taxon>
        <taxon>metagenomes</taxon>
        <taxon>ecological metagenomes</taxon>
    </lineage>
</organism>
<name>T1ALQ0_9ZZZZ</name>
<evidence type="ECO:0000256" key="1">
    <source>
        <dbReference type="ARBA" id="ARBA00001946"/>
    </source>
</evidence>
<evidence type="ECO:0000313" key="4">
    <source>
        <dbReference type="EMBL" id="EQD41624.1"/>
    </source>
</evidence>
<feature type="domain" description="Nudix hydrolase" evidence="3">
    <location>
        <begin position="10"/>
        <end position="139"/>
    </location>
</feature>
<dbReference type="CDD" id="cd04683">
    <property type="entry name" value="NUDIX_Hydrolase"/>
    <property type="match status" value="1"/>
</dbReference>
<dbReference type="GO" id="GO:0016787">
    <property type="term" value="F:hydrolase activity"/>
    <property type="evidence" value="ECO:0007669"/>
    <property type="project" value="UniProtKB-KW"/>
</dbReference>